<organism evidence="1 2">
    <name type="scientific">Danio rerio</name>
    <name type="common">Zebrafish</name>
    <name type="synonym">Brachydanio rerio</name>
    <dbReference type="NCBI Taxonomy" id="7955"/>
    <lineage>
        <taxon>Eukaryota</taxon>
        <taxon>Metazoa</taxon>
        <taxon>Chordata</taxon>
        <taxon>Craniata</taxon>
        <taxon>Vertebrata</taxon>
        <taxon>Euteleostomi</taxon>
        <taxon>Actinopterygii</taxon>
        <taxon>Neopterygii</taxon>
        <taxon>Teleostei</taxon>
        <taxon>Ostariophysi</taxon>
        <taxon>Cypriniformes</taxon>
        <taxon>Danionidae</taxon>
        <taxon>Danioninae</taxon>
        <taxon>Danio</taxon>
    </lineage>
</organism>
<name>A0AC58JT66_DANRE</name>
<dbReference type="Proteomes" id="UP000000437">
    <property type="component" value="Chromosome 6"/>
</dbReference>
<proteinExistence type="predicted"/>
<keyword evidence="1" id="KW-1185">Reference proteome</keyword>
<gene>
    <name evidence="2" type="primary">sp5b</name>
</gene>
<protein>
    <submittedName>
        <fullName evidence="2">Transcription factor Sp5-like isoform X1</fullName>
    </submittedName>
</protein>
<evidence type="ECO:0000313" key="1">
    <source>
        <dbReference type="Proteomes" id="UP000000437"/>
    </source>
</evidence>
<evidence type="ECO:0000313" key="2">
    <source>
        <dbReference type="RefSeq" id="XP_073809687.1"/>
    </source>
</evidence>
<accession>A0AC58JT66</accession>
<dbReference type="RefSeq" id="XP_073809687.1">
    <property type="nucleotide sequence ID" value="XM_073953586.1"/>
</dbReference>
<sequence length="302" mass="34571">MDPLYSPTLQHEDAPLQISHAKDRTSSSTPESIKSSPLMLLEDTCNRIGRASQSMESYIPYASPNKLFHPWRSTDSTHLSQSTFSIPPLHQDMPLTEHFDCSPLKMLPCPSSCISTCVPTHTGLVHAQRHLARDDIQWWSSANHSSAHFQLTRGWILGQPEFGHYQSQILLNSKSRQSRRCMCPNCQKNADTPGRRKQHACHIPGCAKVYGKTSHLKAHLRWHAGERPFICSWMFCGKSFTRSDELQRHLRTHTGEKRFTCPDCSKRFMRSDHLAKHLKTHLMRKNRGLFPMLDHINKTLAS</sequence>
<reference evidence="2" key="1">
    <citation type="submission" date="2025-08" db="UniProtKB">
        <authorList>
            <consortium name="RefSeq"/>
        </authorList>
    </citation>
    <scope>IDENTIFICATION</scope>
    <source>
        <strain evidence="2">Tuebingen</strain>
        <tissue evidence="2">Fibroblasts and whole tissue</tissue>
    </source>
</reference>